<dbReference type="InterPro" id="IPR011691">
    <property type="entry name" value="Vesicle_transpt_SFT2"/>
</dbReference>
<feature type="transmembrane region" description="Helical" evidence="8">
    <location>
        <begin position="229"/>
        <end position="250"/>
    </location>
</feature>
<evidence type="ECO:0000256" key="5">
    <source>
        <dbReference type="ARBA" id="ARBA00022989"/>
    </source>
</evidence>
<comment type="similarity">
    <text evidence="7 8">Belongs to the SFT2 family.</text>
</comment>
<dbReference type="GO" id="GO:0015031">
    <property type="term" value="P:protein transport"/>
    <property type="evidence" value="ECO:0007669"/>
    <property type="project" value="UniProtKB-KW"/>
</dbReference>
<comment type="subcellular location">
    <subcellularLocation>
        <location evidence="1 8">Membrane</location>
        <topology evidence="1 8">Multi-pass membrane protein</topology>
    </subcellularLocation>
</comment>
<keyword evidence="4 8" id="KW-0653">Protein transport</keyword>
<evidence type="ECO:0000256" key="2">
    <source>
        <dbReference type="ARBA" id="ARBA00022448"/>
    </source>
</evidence>
<dbReference type="GO" id="GO:0012505">
    <property type="term" value="C:endomembrane system"/>
    <property type="evidence" value="ECO:0007669"/>
    <property type="project" value="UniProtKB-ARBA"/>
</dbReference>
<dbReference type="AlphaFoldDB" id="U6GEX7"/>
<proteinExistence type="inferred from homology"/>
<feature type="transmembrane region" description="Helical" evidence="8">
    <location>
        <begin position="141"/>
        <end position="165"/>
    </location>
</feature>
<evidence type="ECO:0000256" key="8">
    <source>
        <dbReference type="RuleBase" id="RU363111"/>
    </source>
</evidence>
<evidence type="ECO:0000256" key="7">
    <source>
        <dbReference type="ARBA" id="ARBA00025800"/>
    </source>
</evidence>
<dbReference type="OrthoDB" id="660759at2759"/>
<feature type="transmembrane region" description="Helical" evidence="8">
    <location>
        <begin position="205"/>
        <end position="223"/>
    </location>
</feature>
<evidence type="ECO:0000313" key="9">
    <source>
        <dbReference type="EMBL" id="CDI78720.1"/>
    </source>
</evidence>
<evidence type="ECO:0000256" key="3">
    <source>
        <dbReference type="ARBA" id="ARBA00022692"/>
    </source>
</evidence>
<dbReference type="GO" id="GO:0016192">
    <property type="term" value="P:vesicle-mediated transport"/>
    <property type="evidence" value="ECO:0007669"/>
    <property type="project" value="InterPro"/>
</dbReference>
<keyword evidence="2 8" id="KW-0813">Transport</keyword>
<dbReference type="Proteomes" id="UP000018050">
    <property type="component" value="Unassembled WGS sequence"/>
</dbReference>
<reference evidence="9" key="1">
    <citation type="submission" date="2013-10" db="EMBL/GenBank/DDBJ databases">
        <title>Genomic analysis of the causative agents of coccidiosis in chickens.</title>
        <authorList>
            <person name="Reid A.J."/>
            <person name="Blake D."/>
            <person name="Billington K."/>
            <person name="Browne H."/>
            <person name="Dunn M."/>
            <person name="Hung S."/>
            <person name="Kawahara F."/>
            <person name="Miranda-Saavedra D."/>
            <person name="Mourier T."/>
            <person name="Nagra H."/>
            <person name="Otto T.D."/>
            <person name="Rawlings N."/>
            <person name="Sanchez A."/>
            <person name="Sanders M."/>
            <person name="Subramaniam C."/>
            <person name="Tay Y."/>
            <person name="Dear P."/>
            <person name="Doerig C."/>
            <person name="Gruber A."/>
            <person name="Parkinson J."/>
            <person name="Shirley M."/>
            <person name="Wan K.L."/>
            <person name="Berriman M."/>
            <person name="Tomley F."/>
            <person name="Pain A."/>
        </authorList>
    </citation>
    <scope>NUCLEOTIDE SEQUENCE</scope>
    <source>
        <strain evidence="9">Houghton</strain>
    </source>
</reference>
<name>U6GEX7_EIMAC</name>
<feature type="transmembrane region" description="Helical" evidence="8">
    <location>
        <begin position="171"/>
        <end position="193"/>
    </location>
</feature>
<dbReference type="EMBL" id="HG670908">
    <property type="protein sequence ID" value="CDI78720.1"/>
    <property type="molecule type" value="Genomic_DNA"/>
</dbReference>
<reference evidence="9" key="2">
    <citation type="submission" date="2013-10" db="EMBL/GenBank/DDBJ databases">
        <authorList>
            <person name="Aslett M."/>
        </authorList>
    </citation>
    <scope>NUCLEOTIDE SEQUENCE</scope>
    <source>
        <strain evidence="9">Houghton</strain>
    </source>
</reference>
<dbReference type="PANTHER" id="PTHR23137:SF36">
    <property type="entry name" value="VESICLE TRANSPORT PROTEIN SFT2C"/>
    <property type="match status" value="1"/>
</dbReference>
<dbReference type="OMA" id="IPGGSHM"/>
<dbReference type="GeneID" id="25268192"/>
<dbReference type="Pfam" id="PF04178">
    <property type="entry name" value="Got1"/>
    <property type="match status" value="1"/>
</dbReference>
<gene>
    <name evidence="9" type="ORF">EAH_00001220</name>
</gene>
<evidence type="ECO:0000256" key="4">
    <source>
        <dbReference type="ARBA" id="ARBA00022927"/>
    </source>
</evidence>
<accession>U6GEX7</accession>
<sequence length="284" mass="29872">MMGSQQSFGDFANSLSFYGGTQQQEKKGYAMVSLDGAPLRSPSAGGKPVVPGFLGNILGTKAGVAAPSEVPAGGGLWGIPGRVPSGSMKAPPRSQEPNGLLQSGLSAVKDGASRMLDGASSVVNATRATIADNPLSSQNMLMFGVVAAVGVLFMFLAFLTLPLLVFAPSKFALLFTMGSLCFLSALALLRGVVALFRHLVEPTRLPFTAVYFSSLFLTLYATLMVKSYVLTLVFSVLQLCGLTSFLVSYIPGGSHMLKFMGQAAWQVLRKAFKCGGSRDLQLPI</sequence>
<organism evidence="9 10">
    <name type="scientific">Eimeria acervulina</name>
    <name type="common">Coccidian parasite</name>
    <dbReference type="NCBI Taxonomy" id="5801"/>
    <lineage>
        <taxon>Eukaryota</taxon>
        <taxon>Sar</taxon>
        <taxon>Alveolata</taxon>
        <taxon>Apicomplexa</taxon>
        <taxon>Conoidasida</taxon>
        <taxon>Coccidia</taxon>
        <taxon>Eucoccidiorida</taxon>
        <taxon>Eimeriorina</taxon>
        <taxon>Eimeriidae</taxon>
        <taxon>Eimeria</taxon>
    </lineage>
</organism>
<dbReference type="InterPro" id="IPR007305">
    <property type="entry name" value="Vesicle_transpt_Got1/SFT2"/>
</dbReference>
<dbReference type="VEuPathDB" id="ToxoDB:EAH_00001220"/>
<comment type="function">
    <text evidence="8">May be involved in fusion of retrograde transport vesicles derived from an endocytic compartment with the Golgi complex.</text>
</comment>
<evidence type="ECO:0000313" key="10">
    <source>
        <dbReference type="Proteomes" id="UP000018050"/>
    </source>
</evidence>
<evidence type="ECO:0000256" key="6">
    <source>
        <dbReference type="ARBA" id="ARBA00023136"/>
    </source>
</evidence>
<dbReference type="GO" id="GO:0016020">
    <property type="term" value="C:membrane"/>
    <property type="evidence" value="ECO:0007669"/>
    <property type="project" value="UniProtKB-SubCell"/>
</dbReference>
<keyword evidence="10" id="KW-1185">Reference proteome</keyword>
<protein>
    <recommendedName>
        <fullName evidence="8">Vesicle transport protein</fullName>
    </recommendedName>
</protein>
<dbReference type="GO" id="GO:0005737">
    <property type="term" value="C:cytoplasm"/>
    <property type="evidence" value="ECO:0007669"/>
    <property type="project" value="UniProtKB-ARBA"/>
</dbReference>
<keyword evidence="5 8" id="KW-1133">Transmembrane helix</keyword>
<keyword evidence="3 8" id="KW-0812">Transmembrane</keyword>
<keyword evidence="6 8" id="KW-0472">Membrane</keyword>
<dbReference type="PANTHER" id="PTHR23137">
    <property type="entry name" value="VESICLE TRANSPORT PROTEIN-RELATED"/>
    <property type="match status" value="1"/>
</dbReference>
<evidence type="ECO:0000256" key="1">
    <source>
        <dbReference type="ARBA" id="ARBA00004141"/>
    </source>
</evidence>
<dbReference type="RefSeq" id="XP_013251071.1">
    <property type="nucleotide sequence ID" value="XM_013395617.1"/>
</dbReference>